<evidence type="ECO:0000313" key="11">
    <source>
        <dbReference type="Proteomes" id="UP001191082"/>
    </source>
</evidence>
<reference evidence="10 11" key="1">
    <citation type="submission" date="2019-05" db="EMBL/GenBank/DDBJ databases">
        <title>Marivita sp. nov. isolated from sea sediment.</title>
        <authorList>
            <person name="Kim W."/>
        </authorList>
    </citation>
    <scope>NUCLEOTIDE SEQUENCE [LARGE SCALE GENOMIC DNA]</scope>
    <source>
        <strain evidence="10 11">CAU 1492</strain>
    </source>
</reference>
<evidence type="ECO:0000256" key="6">
    <source>
        <dbReference type="ARBA" id="ARBA00022989"/>
    </source>
</evidence>
<gene>
    <name evidence="10" type="ORF">FGK64_10350</name>
</gene>
<keyword evidence="3" id="KW-1003">Cell membrane</keyword>
<organism evidence="10 11">
    <name type="scientific">Arenibacterium halophilum</name>
    <dbReference type="NCBI Taxonomy" id="2583821"/>
    <lineage>
        <taxon>Bacteria</taxon>
        <taxon>Pseudomonadati</taxon>
        <taxon>Pseudomonadota</taxon>
        <taxon>Alphaproteobacteria</taxon>
        <taxon>Rhodobacterales</taxon>
        <taxon>Paracoccaceae</taxon>
        <taxon>Arenibacterium</taxon>
    </lineage>
</organism>
<keyword evidence="2" id="KW-0813">Transport</keyword>
<protein>
    <submittedName>
        <fullName evidence="10">Branched-chain amino acid ABC transporter permease</fullName>
    </submittedName>
</protein>
<evidence type="ECO:0000256" key="3">
    <source>
        <dbReference type="ARBA" id="ARBA00022475"/>
    </source>
</evidence>
<dbReference type="InterPro" id="IPR001851">
    <property type="entry name" value="ABC_transp_permease"/>
</dbReference>
<feature type="transmembrane region" description="Helical" evidence="9">
    <location>
        <begin position="6"/>
        <end position="27"/>
    </location>
</feature>
<feature type="transmembrane region" description="Helical" evidence="9">
    <location>
        <begin position="135"/>
        <end position="156"/>
    </location>
</feature>
<sequence>MTGTLIIGLSIAMMLFLLAAGLTIIFGMLGVINFAHGVLYMVGGFIAVEVVNQTGNFWLSLLVAPLAVAALSALLEILLLRPLYDRDHVEQLLMTFGIILVLDEVVRTVWGLGYHDIPLPGSLSGAIPVFDSDVAVYRLFLIGAGLIAGLGLFALIEWTKLGIVLRGAMTHPAMVRSLGIPVSTIRTIVFALGGGLAALAGTIAAPLIPIQVGMGFGIIVDCFIVVILGGLGNIRGAIAAALLLGLVRAFGQQYFPEWIELSTYLVLMIVLLWRPQGLFTFSKGRKA</sequence>
<evidence type="ECO:0000256" key="4">
    <source>
        <dbReference type="ARBA" id="ARBA00022692"/>
    </source>
</evidence>
<keyword evidence="7 9" id="KW-0472">Membrane</keyword>
<keyword evidence="11" id="KW-1185">Reference proteome</keyword>
<dbReference type="RefSeq" id="WP_138863713.1">
    <property type="nucleotide sequence ID" value="NZ_VCPC01000002.1"/>
</dbReference>
<evidence type="ECO:0000256" key="7">
    <source>
        <dbReference type="ARBA" id="ARBA00023136"/>
    </source>
</evidence>
<comment type="similarity">
    <text evidence="8">Belongs to the binding-protein-dependent transport system permease family. LivHM subfamily.</text>
</comment>
<comment type="caution">
    <text evidence="10">The sequence shown here is derived from an EMBL/GenBank/DDBJ whole genome shotgun (WGS) entry which is preliminary data.</text>
</comment>
<feature type="transmembrane region" description="Helical" evidence="9">
    <location>
        <begin position="34"/>
        <end position="51"/>
    </location>
</feature>
<feature type="transmembrane region" description="Helical" evidence="9">
    <location>
        <begin position="177"/>
        <end position="204"/>
    </location>
</feature>
<comment type="subcellular location">
    <subcellularLocation>
        <location evidence="1">Cell membrane</location>
        <topology evidence="1">Multi-pass membrane protein</topology>
    </subcellularLocation>
</comment>
<feature type="transmembrane region" description="Helical" evidence="9">
    <location>
        <begin position="92"/>
        <end position="115"/>
    </location>
</feature>
<dbReference type="Pfam" id="PF02653">
    <property type="entry name" value="BPD_transp_2"/>
    <property type="match status" value="1"/>
</dbReference>
<feature type="transmembrane region" description="Helical" evidence="9">
    <location>
        <begin position="261"/>
        <end position="281"/>
    </location>
</feature>
<evidence type="ECO:0000256" key="9">
    <source>
        <dbReference type="SAM" id="Phobius"/>
    </source>
</evidence>
<keyword evidence="6 9" id="KW-1133">Transmembrane helix</keyword>
<proteinExistence type="inferred from homology"/>
<keyword evidence="4 9" id="KW-0812">Transmembrane</keyword>
<dbReference type="InterPro" id="IPR052157">
    <property type="entry name" value="BCAA_transport_permease"/>
</dbReference>
<keyword evidence="5" id="KW-0029">Amino-acid transport</keyword>
<evidence type="ECO:0000313" key="10">
    <source>
        <dbReference type="EMBL" id="TMV13157.1"/>
    </source>
</evidence>
<evidence type="ECO:0000256" key="2">
    <source>
        <dbReference type="ARBA" id="ARBA00022448"/>
    </source>
</evidence>
<evidence type="ECO:0000256" key="5">
    <source>
        <dbReference type="ARBA" id="ARBA00022970"/>
    </source>
</evidence>
<dbReference type="PANTHER" id="PTHR11795:SF442">
    <property type="entry name" value="ABC TRANSPORTER ATP-BINDING PROTEIN"/>
    <property type="match status" value="1"/>
</dbReference>
<name>A0ABY2X9V1_9RHOB</name>
<evidence type="ECO:0000256" key="8">
    <source>
        <dbReference type="ARBA" id="ARBA00037998"/>
    </source>
</evidence>
<feature type="transmembrane region" description="Helical" evidence="9">
    <location>
        <begin position="57"/>
        <end position="80"/>
    </location>
</feature>
<accession>A0ABY2X9V1</accession>
<evidence type="ECO:0000256" key="1">
    <source>
        <dbReference type="ARBA" id="ARBA00004651"/>
    </source>
</evidence>
<dbReference type="PANTHER" id="PTHR11795">
    <property type="entry name" value="BRANCHED-CHAIN AMINO ACID TRANSPORT SYSTEM PERMEASE PROTEIN LIVH"/>
    <property type="match status" value="1"/>
</dbReference>
<dbReference type="EMBL" id="VCPC01000002">
    <property type="protein sequence ID" value="TMV13157.1"/>
    <property type="molecule type" value="Genomic_DNA"/>
</dbReference>
<dbReference type="Proteomes" id="UP001191082">
    <property type="component" value="Unassembled WGS sequence"/>
</dbReference>
<dbReference type="CDD" id="cd06582">
    <property type="entry name" value="TM_PBP1_LivH_like"/>
    <property type="match status" value="1"/>
</dbReference>